<dbReference type="InterPro" id="IPR009100">
    <property type="entry name" value="AcylCoA_DH/oxidase_NM_dom_sf"/>
</dbReference>
<dbReference type="Proteomes" id="UP000663879">
    <property type="component" value="Unassembled WGS sequence"/>
</dbReference>
<dbReference type="Pfam" id="PF21343">
    <property type="entry name" value="ACAD9-ACADV_C"/>
    <property type="match status" value="1"/>
</dbReference>
<comment type="caution">
    <text evidence="14">The sequence shown here is derived from an EMBL/GenBank/DDBJ whole genome shotgun (WGS) entry which is preliminary data.</text>
</comment>
<dbReference type="Pfam" id="PF02770">
    <property type="entry name" value="Acyl-CoA_dh_M"/>
    <property type="match status" value="1"/>
</dbReference>
<evidence type="ECO:0000259" key="11">
    <source>
        <dbReference type="Pfam" id="PF02770"/>
    </source>
</evidence>
<dbReference type="Gene3D" id="1.10.540.10">
    <property type="entry name" value="Acyl-CoA dehydrogenase/oxidase, N-terminal domain"/>
    <property type="match status" value="1"/>
</dbReference>
<feature type="compositionally biased region" description="Basic and acidic residues" evidence="9">
    <location>
        <begin position="33"/>
        <end position="51"/>
    </location>
</feature>
<keyword evidence="8" id="KW-0496">Mitochondrion</keyword>
<dbReference type="Pfam" id="PF08737">
    <property type="entry name" value="Rgp1"/>
    <property type="match status" value="1"/>
</dbReference>
<evidence type="ECO:0000256" key="9">
    <source>
        <dbReference type="SAM" id="MobiDB-lite"/>
    </source>
</evidence>
<dbReference type="EMBL" id="CAJNOC010001565">
    <property type="protein sequence ID" value="CAF0875016.1"/>
    <property type="molecule type" value="Genomic_DNA"/>
</dbReference>
<evidence type="ECO:0000256" key="4">
    <source>
        <dbReference type="ARBA" id="ARBA00022630"/>
    </source>
</evidence>
<dbReference type="InterPro" id="IPR036250">
    <property type="entry name" value="AcylCo_DH-like_C"/>
</dbReference>
<feature type="domain" description="Acyl-CoA dehydrogenase/oxidase C-terminal" evidence="10">
    <location>
        <begin position="323"/>
        <end position="436"/>
    </location>
</feature>
<dbReference type="Gene3D" id="2.40.110.10">
    <property type="entry name" value="Butyryl-CoA Dehydrogenase, subunit A, domain 2"/>
    <property type="match status" value="1"/>
</dbReference>
<accession>A0A813XLN8</accession>
<keyword evidence="6" id="KW-0809">Transit peptide</keyword>
<dbReference type="Pfam" id="PF00441">
    <property type="entry name" value="Acyl-CoA_dh_1"/>
    <property type="match status" value="1"/>
</dbReference>
<reference evidence="14" key="1">
    <citation type="submission" date="2021-02" db="EMBL/GenBank/DDBJ databases">
        <authorList>
            <person name="Nowell W R."/>
        </authorList>
    </citation>
    <scope>NUCLEOTIDE SEQUENCE</scope>
    <source>
        <strain evidence="14">Ploen Becks lab</strain>
    </source>
</reference>
<evidence type="ECO:0000256" key="7">
    <source>
        <dbReference type="ARBA" id="ARBA00023002"/>
    </source>
</evidence>
<dbReference type="InterPro" id="IPR037069">
    <property type="entry name" value="AcylCoA_DH/ox_N_sf"/>
</dbReference>
<evidence type="ECO:0000259" key="10">
    <source>
        <dbReference type="Pfam" id="PF00441"/>
    </source>
</evidence>
<dbReference type="InterPro" id="IPR046373">
    <property type="entry name" value="Acyl-CoA_Oxase/DH_mid-dom_sf"/>
</dbReference>
<dbReference type="InterPro" id="IPR009075">
    <property type="entry name" value="AcylCo_DH/oxidase_C"/>
</dbReference>
<evidence type="ECO:0000259" key="13">
    <source>
        <dbReference type="Pfam" id="PF21343"/>
    </source>
</evidence>
<dbReference type="PANTHER" id="PTHR12507">
    <property type="entry name" value="REDUCED GROWTH PHENOTYPE 1 RGP1, YEAST -RELATED"/>
    <property type="match status" value="1"/>
</dbReference>
<evidence type="ECO:0000313" key="14">
    <source>
        <dbReference type="EMBL" id="CAF0875016.1"/>
    </source>
</evidence>
<dbReference type="OrthoDB" id="1918at2759"/>
<sequence length="1131" mass="128708">MLKTSLLRRCLQKNINNLKYFNNQTFNSQKSGDNLEKSFENEEETTHTSVDKSNRDFLQRLYTKPKPMRNKPFIKSLFKGEYIYDYLKFPEYEHPTLADNIEKQADSVKTYFQNTNYSKIIDKNGQFSLDALNNFRNLNLFSNFLPNEYNGSELDSIGFAKILENLAIYPSLGLGLIYNNELAAKAILTYGTLEQKNKFLPQISRGEISAGFCFSEANSSVDVSRFELRARPDFVNDKKNYVLNGQKTWVSLLANDNLDAVFITFAKTENDNGENSLNAFLIPKNTPGVSIEKVLDNKNGLNLYEINFREVKVSQENLLGANGNGFEISTKMLENSRHLIGAICTGLLKDLYRETIEFAIKTRRFGKGLSELPLVKDRIATIEQKLYTMESMTFLTAGICDSYQMPDIGSESALTKIYCTESLKECISHCLDIMAMGQFKTLDKIQQKYLSDVNYLINALNTNDVLRLYVSTNGLVLAGVEFGEELTKVRNPLKYPGFILKQIFINHKLVRSATKKIPEYFYLWEHVHPSLKEPVGLLEQSAVKFMMAAKSAMINHGREIVESQVPLAMLADMCMHIYAMNSVLARASRSYSIGLPNSQHELALAFVQCQESSRLIDYLHADIIKSRGGEGLDNTKFNIADRVFKFKDHAATHSEMIEIEADILRGSCTPVYFVGEEIKCEVKFKCVPKSGVKKTSEKKENLLKTSESMFSILSNQSQSSTSSLPATPLFEQKNFLKNFSQANENEEEFTIVWACAQIDCNCFFDESKVMLPKDPLRYSTAEKAGDNSSTSFQPNKDRIGVSIFSSKPKILFCNLVLRPGEEKSFIYTEKLPYDLAPTFRGQFARYTYKLTIGAQKLNQNTQLLKLPFRVFSLMDFEKYIPKMSDFDNEYDYTEKRNSIISISESAHNDTDSFDSSSVVPNPFKIDERSGYEELEYALQVLEDLTARMNVSHFNVANQDGKVVKITMNKTNYKIGDKIIGFLDFSEAQVPCVEFKVTLQSEEIISEECRKKPSQYLSSIHSHVELKEHCLFLKKSDFTIQVPIAITPTFVSDMVSLRWRLHFDFALSKVPLQNIHRSSDPAISVSWRPPNSLPIEITSWDLPIVLHPFDPFVASDLIYSNNPECTNTLVLN</sequence>
<evidence type="ECO:0000313" key="15">
    <source>
        <dbReference type="Proteomes" id="UP000663879"/>
    </source>
</evidence>
<protein>
    <submittedName>
        <fullName evidence="14">Uncharacterized protein</fullName>
    </submittedName>
</protein>
<evidence type="ECO:0000256" key="8">
    <source>
        <dbReference type="ARBA" id="ARBA00023128"/>
    </source>
</evidence>
<dbReference type="InterPro" id="IPR006091">
    <property type="entry name" value="Acyl-CoA_Oxase/DH_mid-dom"/>
</dbReference>
<comment type="similarity">
    <text evidence="3">Belongs to the acyl-CoA dehydrogenase family.</text>
</comment>
<dbReference type="InterPro" id="IPR049448">
    <property type="entry name" value="ACAD9/ACADV-like_C"/>
</dbReference>
<comment type="cofactor">
    <cofactor evidence="1">
        <name>FAD</name>
        <dbReference type="ChEBI" id="CHEBI:57692"/>
    </cofactor>
</comment>
<feature type="region of interest" description="Disordered" evidence="9">
    <location>
        <begin position="31"/>
        <end position="51"/>
    </location>
</feature>
<dbReference type="GO" id="GO:0006631">
    <property type="term" value="P:fatty acid metabolic process"/>
    <property type="evidence" value="ECO:0007669"/>
    <property type="project" value="UniProtKB-ARBA"/>
</dbReference>
<feature type="domain" description="Acyl-CoA dehydrogenase/oxidase N-terminal" evidence="12">
    <location>
        <begin position="107"/>
        <end position="207"/>
    </location>
</feature>
<evidence type="ECO:0000256" key="5">
    <source>
        <dbReference type="ARBA" id="ARBA00022827"/>
    </source>
</evidence>
<dbReference type="InterPro" id="IPR013786">
    <property type="entry name" value="AcylCoA_DH/ox_N"/>
</dbReference>
<evidence type="ECO:0000256" key="3">
    <source>
        <dbReference type="ARBA" id="ARBA00009347"/>
    </source>
</evidence>
<evidence type="ECO:0000259" key="12">
    <source>
        <dbReference type="Pfam" id="PF02771"/>
    </source>
</evidence>
<gene>
    <name evidence="14" type="ORF">OXX778_LOCUS10125</name>
</gene>
<keyword evidence="7" id="KW-0560">Oxidoreductase</keyword>
<feature type="domain" description="Acyl-CoA oxidase/dehydrogenase middle" evidence="11">
    <location>
        <begin position="212"/>
        <end position="309"/>
    </location>
</feature>
<name>A0A813XLN8_9BILA</name>
<keyword evidence="4" id="KW-0285">Flavoprotein</keyword>
<dbReference type="GO" id="GO:0005739">
    <property type="term" value="C:mitochondrion"/>
    <property type="evidence" value="ECO:0007669"/>
    <property type="project" value="UniProtKB-SubCell"/>
</dbReference>
<dbReference type="GO" id="GO:0050660">
    <property type="term" value="F:flavin adenine dinucleotide binding"/>
    <property type="evidence" value="ECO:0007669"/>
    <property type="project" value="InterPro"/>
</dbReference>
<keyword evidence="5" id="KW-0274">FAD</keyword>
<dbReference type="SUPFAM" id="SSF56645">
    <property type="entry name" value="Acyl-CoA dehydrogenase NM domain-like"/>
    <property type="match status" value="1"/>
</dbReference>
<dbReference type="Gene3D" id="1.20.140.10">
    <property type="entry name" value="Butyryl-CoA Dehydrogenase, subunit A, domain 3"/>
    <property type="match status" value="2"/>
</dbReference>
<organism evidence="14 15">
    <name type="scientific">Brachionus calyciflorus</name>
    <dbReference type="NCBI Taxonomy" id="104777"/>
    <lineage>
        <taxon>Eukaryota</taxon>
        <taxon>Metazoa</taxon>
        <taxon>Spiralia</taxon>
        <taxon>Gnathifera</taxon>
        <taxon>Rotifera</taxon>
        <taxon>Eurotatoria</taxon>
        <taxon>Monogononta</taxon>
        <taxon>Pseudotrocha</taxon>
        <taxon>Ploima</taxon>
        <taxon>Brachionidae</taxon>
        <taxon>Brachionus</taxon>
    </lineage>
</organism>
<dbReference type="Pfam" id="PF02771">
    <property type="entry name" value="Acyl-CoA_dh_N"/>
    <property type="match status" value="1"/>
</dbReference>
<evidence type="ECO:0000256" key="2">
    <source>
        <dbReference type="ARBA" id="ARBA00004173"/>
    </source>
</evidence>
<proteinExistence type="inferred from homology"/>
<dbReference type="SUPFAM" id="SSF47203">
    <property type="entry name" value="Acyl-CoA dehydrogenase C-terminal domain-like"/>
    <property type="match status" value="1"/>
</dbReference>
<keyword evidence="15" id="KW-1185">Reference proteome</keyword>
<evidence type="ECO:0000256" key="6">
    <source>
        <dbReference type="ARBA" id="ARBA00022946"/>
    </source>
</evidence>
<feature type="domain" description="ACAD9/ACADV-like C-terminal" evidence="13">
    <location>
        <begin position="529"/>
        <end position="645"/>
    </location>
</feature>
<dbReference type="AlphaFoldDB" id="A0A813XLN8"/>
<comment type="subcellular location">
    <subcellularLocation>
        <location evidence="2">Mitochondrion</location>
    </subcellularLocation>
</comment>
<dbReference type="InterPro" id="IPR014848">
    <property type="entry name" value="Rgp1"/>
</dbReference>
<evidence type="ECO:0000256" key="1">
    <source>
        <dbReference type="ARBA" id="ARBA00001974"/>
    </source>
</evidence>
<dbReference type="GO" id="GO:0016627">
    <property type="term" value="F:oxidoreductase activity, acting on the CH-CH group of donors"/>
    <property type="evidence" value="ECO:0007669"/>
    <property type="project" value="InterPro"/>
</dbReference>